<dbReference type="AlphaFoldDB" id="A0A1H3JEB4"/>
<keyword evidence="2" id="KW-1185">Reference proteome</keyword>
<dbReference type="Proteomes" id="UP000199170">
    <property type="component" value="Unassembled WGS sequence"/>
</dbReference>
<organism evidence="1 2">
    <name type="scientific">Halobellus clavatus</name>
    <dbReference type="NCBI Taxonomy" id="660517"/>
    <lineage>
        <taxon>Archaea</taxon>
        <taxon>Methanobacteriati</taxon>
        <taxon>Methanobacteriota</taxon>
        <taxon>Stenosarchaea group</taxon>
        <taxon>Halobacteria</taxon>
        <taxon>Halobacteriales</taxon>
        <taxon>Haloferacaceae</taxon>
        <taxon>Halobellus</taxon>
    </lineage>
</organism>
<reference evidence="2" key="1">
    <citation type="submission" date="2016-10" db="EMBL/GenBank/DDBJ databases">
        <authorList>
            <person name="Varghese N."/>
            <person name="Submissions S."/>
        </authorList>
    </citation>
    <scope>NUCLEOTIDE SEQUENCE [LARGE SCALE GENOMIC DNA]</scope>
    <source>
        <strain evidence="2">CGMCC 1.10118</strain>
    </source>
</reference>
<evidence type="ECO:0000313" key="1">
    <source>
        <dbReference type="EMBL" id="SDY37554.1"/>
    </source>
</evidence>
<protein>
    <submittedName>
        <fullName evidence="1">Uncharacterized protein</fullName>
    </submittedName>
</protein>
<dbReference type="EMBL" id="FNPB01000013">
    <property type="protein sequence ID" value="SDY37554.1"/>
    <property type="molecule type" value="Genomic_DNA"/>
</dbReference>
<proteinExistence type="predicted"/>
<sequence length="40" mass="4226">MRFGVSEKAPHTPIGSTRTIAILLVSLFAGDATKTAQHDS</sequence>
<accession>A0A1H3JEB4</accession>
<gene>
    <name evidence="1" type="ORF">SAMN04487946_1135</name>
</gene>
<name>A0A1H3JEB4_9EURY</name>
<evidence type="ECO:0000313" key="2">
    <source>
        <dbReference type="Proteomes" id="UP000199170"/>
    </source>
</evidence>